<evidence type="ECO:0000313" key="2">
    <source>
        <dbReference type="Proteomes" id="UP000314294"/>
    </source>
</evidence>
<dbReference type="Proteomes" id="UP000314294">
    <property type="component" value="Unassembled WGS sequence"/>
</dbReference>
<dbReference type="EMBL" id="SRLO01000428">
    <property type="protein sequence ID" value="TNN56470.1"/>
    <property type="molecule type" value="Genomic_DNA"/>
</dbReference>
<reference evidence="1 2" key="1">
    <citation type="submission" date="2019-03" db="EMBL/GenBank/DDBJ databases">
        <title>First draft genome of Liparis tanakae, snailfish: a comprehensive survey of snailfish specific genes.</title>
        <authorList>
            <person name="Kim W."/>
            <person name="Song I."/>
            <person name="Jeong J.-H."/>
            <person name="Kim D."/>
            <person name="Kim S."/>
            <person name="Ryu S."/>
            <person name="Song J.Y."/>
            <person name="Lee S.K."/>
        </authorList>
    </citation>
    <scope>NUCLEOTIDE SEQUENCE [LARGE SCALE GENOMIC DNA]</scope>
    <source>
        <tissue evidence="1">Muscle</tissue>
    </source>
</reference>
<comment type="caution">
    <text evidence="1">The sequence shown here is derived from an EMBL/GenBank/DDBJ whole genome shotgun (WGS) entry which is preliminary data.</text>
</comment>
<gene>
    <name evidence="1" type="ORF">EYF80_033340</name>
</gene>
<organism evidence="1 2">
    <name type="scientific">Liparis tanakae</name>
    <name type="common">Tanaka's snailfish</name>
    <dbReference type="NCBI Taxonomy" id="230148"/>
    <lineage>
        <taxon>Eukaryota</taxon>
        <taxon>Metazoa</taxon>
        <taxon>Chordata</taxon>
        <taxon>Craniata</taxon>
        <taxon>Vertebrata</taxon>
        <taxon>Euteleostomi</taxon>
        <taxon>Actinopterygii</taxon>
        <taxon>Neopterygii</taxon>
        <taxon>Teleostei</taxon>
        <taxon>Neoteleostei</taxon>
        <taxon>Acanthomorphata</taxon>
        <taxon>Eupercaria</taxon>
        <taxon>Perciformes</taxon>
        <taxon>Cottioidei</taxon>
        <taxon>Cottales</taxon>
        <taxon>Liparidae</taxon>
        <taxon>Liparis</taxon>
    </lineage>
</organism>
<accession>A0A4Z2GT93</accession>
<evidence type="ECO:0000313" key="1">
    <source>
        <dbReference type="EMBL" id="TNN56470.1"/>
    </source>
</evidence>
<protein>
    <submittedName>
        <fullName evidence="1">Uncharacterized protein</fullName>
    </submittedName>
</protein>
<keyword evidence="2" id="KW-1185">Reference proteome</keyword>
<name>A0A4Z2GT93_9TELE</name>
<dbReference type="AlphaFoldDB" id="A0A4Z2GT93"/>
<sequence>MQARGTRLVESLAELTPDQPGHWKPESISTGGLIWLHIWLITRHSEAKPTATSPRAGPDPSRRRPLLFLASRRAATRREEKETSQGLKTNASIDSVPLFYFIPYFQIVFPSFIQH</sequence>
<proteinExistence type="predicted"/>